<feature type="compositionally biased region" description="Polar residues" evidence="6">
    <location>
        <begin position="462"/>
        <end position="473"/>
    </location>
</feature>
<sequence>MASIAATVTPPLLTAEANTSAVDPPPQESEVYSPITNHSSNTPPPSQELQTLPLTVPSPPSFLNSILELKDLSDSISAFKQCYDDLHNHLDSIKAAILSKLPPETQDISPLLPSSAPCRKKPDVTEEKLSPKQVQEQTIPKSELEGLCKTMCSRGVRRYLVTHLSDLPKIREEVPKALKIAPNPSKLVLECMGKFFLQGSKAFTRDSPMIPSREASILMLECFLLMMGINGTDGKDNGVLEIEKSVREEAEHAALAWQKRLVVEGGLARAKQVDARGLLLFVACFGIPTSFKREDIRDLVLGANTKEIVGVLKNSQVLMNKIPEIVEGFMKNRMEVDAAEIAYTFELEERFNPQTILTSFLKESKESGKKPKKASQGSTALNEANKRQLAALRSVKKFFERHNIDPAKFLPGWQISEKISTLQKDIADTEKKAAEKAAQKRKANEAETSTRSRTQEAKRSRYNTGHSPQQHNAIDSRRNFSDIRLSNSHATNYSAPQTVVYGGPGAGLLPESMISTSHGGAFSTGSYAGVYGGVLVDSAGQVINRGAQPYVYHGDTALIEKYAGQPKPSVGLTSLYRAPSTVEGFAGVLNTSSVGVGSRSSASSDLYQFADTVVEKESYSSSVVHHSAGAAPTAVPAAHHPSYLYQM</sequence>
<accession>A0ABD3S1Z6</accession>
<reference evidence="7 8" key="1">
    <citation type="submission" date="2024-12" db="EMBL/GenBank/DDBJ databases">
        <title>The unique morphological basis and parallel evolutionary history of personate flowers in Penstemon.</title>
        <authorList>
            <person name="Depatie T.H."/>
            <person name="Wessinger C.A."/>
        </authorList>
    </citation>
    <scope>NUCLEOTIDE SEQUENCE [LARGE SCALE GENOMIC DNA]</scope>
    <source>
        <strain evidence="7">WTNN_2</strain>
        <tissue evidence="7">Leaf</tissue>
    </source>
</reference>
<keyword evidence="2 5" id="KW-0217">Developmental protein</keyword>
<dbReference type="PANTHER" id="PTHR31791">
    <property type="entry name" value="FRIGIDA-LIKE PROTEIN 3-RELATED"/>
    <property type="match status" value="1"/>
</dbReference>
<dbReference type="PANTHER" id="PTHR31791:SF49">
    <property type="entry name" value="INACTIVE PROTEIN FRIGIDA"/>
    <property type="match status" value="1"/>
</dbReference>
<dbReference type="AlphaFoldDB" id="A0ABD3S1Z6"/>
<dbReference type="Proteomes" id="UP001634393">
    <property type="component" value="Unassembled WGS sequence"/>
</dbReference>
<feature type="compositionally biased region" description="Basic and acidic residues" evidence="6">
    <location>
        <begin position="120"/>
        <end position="130"/>
    </location>
</feature>
<evidence type="ECO:0000256" key="3">
    <source>
        <dbReference type="ARBA" id="ARBA00022782"/>
    </source>
</evidence>
<comment type="caution">
    <text evidence="7">The sequence shown here is derived from an EMBL/GenBank/DDBJ whole genome shotgun (WGS) entry which is preliminary data.</text>
</comment>
<evidence type="ECO:0000256" key="1">
    <source>
        <dbReference type="ARBA" id="ARBA00008956"/>
    </source>
</evidence>
<dbReference type="GO" id="GO:0009908">
    <property type="term" value="P:flower development"/>
    <property type="evidence" value="ECO:0007669"/>
    <property type="project" value="UniProtKB-KW"/>
</dbReference>
<gene>
    <name evidence="7" type="ORF">ACJIZ3_004357</name>
</gene>
<protein>
    <recommendedName>
        <fullName evidence="5">FRIGIDA-like protein</fullName>
    </recommendedName>
</protein>
<feature type="region of interest" description="Disordered" evidence="6">
    <location>
        <begin position="430"/>
        <end position="477"/>
    </location>
</feature>
<dbReference type="GO" id="GO:0030154">
    <property type="term" value="P:cell differentiation"/>
    <property type="evidence" value="ECO:0007669"/>
    <property type="project" value="UniProtKB-KW"/>
</dbReference>
<evidence type="ECO:0000256" key="5">
    <source>
        <dbReference type="RuleBase" id="RU364012"/>
    </source>
</evidence>
<proteinExistence type="inferred from homology"/>
<evidence type="ECO:0000256" key="6">
    <source>
        <dbReference type="SAM" id="MobiDB-lite"/>
    </source>
</evidence>
<organism evidence="7 8">
    <name type="scientific">Penstemon smallii</name>
    <dbReference type="NCBI Taxonomy" id="265156"/>
    <lineage>
        <taxon>Eukaryota</taxon>
        <taxon>Viridiplantae</taxon>
        <taxon>Streptophyta</taxon>
        <taxon>Embryophyta</taxon>
        <taxon>Tracheophyta</taxon>
        <taxon>Spermatophyta</taxon>
        <taxon>Magnoliopsida</taxon>
        <taxon>eudicotyledons</taxon>
        <taxon>Gunneridae</taxon>
        <taxon>Pentapetalae</taxon>
        <taxon>asterids</taxon>
        <taxon>lamiids</taxon>
        <taxon>Lamiales</taxon>
        <taxon>Plantaginaceae</taxon>
        <taxon>Cheloneae</taxon>
        <taxon>Penstemon</taxon>
    </lineage>
</organism>
<feature type="region of interest" description="Disordered" evidence="6">
    <location>
        <begin position="108"/>
        <end position="136"/>
    </location>
</feature>
<evidence type="ECO:0000313" key="8">
    <source>
        <dbReference type="Proteomes" id="UP001634393"/>
    </source>
</evidence>
<evidence type="ECO:0000313" key="7">
    <source>
        <dbReference type="EMBL" id="KAL3818452.1"/>
    </source>
</evidence>
<feature type="region of interest" description="Disordered" evidence="6">
    <location>
        <begin position="1"/>
        <end position="55"/>
    </location>
</feature>
<evidence type="ECO:0000256" key="2">
    <source>
        <dbReference type="ARBA" id="ARBA00022473"/>
    </source>
</evidence>
<dbReference type="EMBL" id="JBJXBP010000007">
    <property type="protein sequence ID" value="KAL3818452.1"/>
    <property type="molecule type" value="Genomic_DNA"/>
</dbReference>
<dbReference type="InterPro" id="IPR012474">
    <property type="entry name" value="Frigida"/>
</dbReference>
<keyword evidence="3 5" id="KW-0221">Differentiation</keyword>
<evidence type="ECO:0000256" key="4">
    <source>
        <dbReference type="ARBA" id="ARBA00023089"/>
    </source>
</evidence>
<dbReference type="Pfam" id="PF07899">
    <property type="entry name" value="Frigida"/>
    <property type="match status" value="1"/>
</dbReference>
<comment type="similarity">
    <text evidence="1 5">Belongs to the Frigida family.</text>
</comment>
<name>A0ABD3S1Z6_9LAMI</name>
<feature type="region of interest" description="Disordered" evidence="6">
    <location>
        <begin position="362"/>
        <end position="382"/>
    </location>
</feature>
<feature type="compositionally biased region" description="Basic and acidic residues" evidence="6">
    <location>
        <begin position="430"/>
        <end position="459"/>
    </location>
</feature>
<keyword evidence="8" id="KW-1185">Reference proteome</keyword>
<feature type="compositionally biased region" description="Polar residues" evidence="6">
    <location>
        <begin position="34"/>
        <end position="53"/>
    </location>
</feature>
<keyword evidence="4 5" id="KW-0287">Flowering</keyword>